<protein>
    <submittedName>
        <fullName evidence="3">Uncharacterized protein</fullName>
    </submittedName>
</protein>
<name>A0A317QQG8_9ACTN</name>
<evidence type="ECO:0000313" key="4">
    <source>
        <dbReference type="Proteomes" id="UP000246661"/>
    </source>
</evidence>
<sequence>MRTVVRTSITIAAGAGLFLAGTGVSSAVPEPGGCPPSQRLMTEDDLVAYGVDVIGLSLGESQEQVDLILSAVDRNGDRTVCFSTSNKNFAPHGRSNDNNANVGNAAR</sequence>
<evidence type="ECO:0000256" key="2">
    <source>
        <dbReference type="SAM" id="SignalP"/>
    </source>
</evidence>
<evidence type="ECO:0000313" key="3">
    <source>
        <dbReference type="EMBL" id="PWW24415.1"/>
    </source>
</evidence>
<keyword evidence="2" id="KW-0732">Signal</keyword>
<proteinExistence type="predicted"/>
<gene>
    <name evidence="3" type="ORF">JD79_03594</name>
</gene>
<comment type="caution">
    <text evidence="3">The sequence shown here is derived from an EMBL/GenBank/DDBJ whole genome shotgun (WGS) entry which is preliminary data.</text>
</comment>
<evidence type="ECO:0000256" key="1">
    <source>
        <dbReference type="SAM" id="MobiDB-lite"/>
    </source>
</evidence>
<feature type="chain" id="PRO_5016289284" evidence="2">
    <location>
        <begin position="28"/>
        <end position="107"/>
    </location>
</feature>
<dbReference type="RefSeq" id="WP_110006606.1">
    <property type="nucleotide sequence ID" value="NZ_QGTX01000001.1"/>
</dbReference>
<dbReference type="Proteomes" id="UP000246661">
    <property type="component" value="Unassembled WGS sequence"/>
</dbReference>
<reference evidence="4" key="1">
    <citation type="submission" date="2018-05" db="EMBL/GenBank/DDBJ databases">
        <authorList>
            <person name="Klenk H.-P."/>
            <person name="Huntemann M."/>
            <person name="Clum A."/>
            <person name="Pillay M."/>
            <person name="Palaniappan K."/>
            <person name="Varghese N."/>
            <person name="Mikhailova N."/>
            <person name="Stamatis D."/>
            <person name="Reddy T."/>
            <person name="Daum C."/>
            <person name="Shapiro N."/>
            <person name="Ivanova N."/>
            <person name="Kyrpides N."/>
            <person name="Woyke T."/>
        </authorList>
    </citation>
    <scope>NUCLEOTIDE SEQUENCE [LARGE SCALE GENOMIC DNA]</scope>
    <source>
        <strain evidence="4">DSM 45417</strain>
    </source>
</reference>
<keyword evidence="4" id="KW-1185">Reference proteome</keyword>
<feature type="compositionally biased region" description="Polar residues" evidence="1">
    <location>
        <begin position="96"/>
        <end position="107"/>
    </location>
</feature>
<feature type="signal peptide" evidence="2">
    <location>
        <begin position="1"/>
        <end position="27"/>
    </location>
</feature>
<dbReference type="AlphaFoldDB" id="A0A317QQG8"/>
<accession>A0A317QQG8</accession>
<organism evidence="3 4">
    <name type="scientific">Geodermatophilus normandii</name>
    <dbReference type="NCBI Taxonomy" id="1137989"/>
    <lineage>
        <taxon>Bacteria</taxon>
        <taxon>Bacillati</taxon>
        <taxon>Actinomycetota</taxon>
        <taxon>Actinomycetes</taxon>
        <taxon>Geodermatophilales</taxon>
        <taxon>Geodermatophilaceae</taxon>
        <taxon>Geodermatophilus</taxon>
    </lineage>
</organism>
<dbReference type="EMBL" id="QGTX01000001">
    <property type="protein sequence ID" value="PWW24415.1"/>
    <property type="molecule type" value="Genomic_DNA"/>
</dbReference>
<feature type="region of interest" description="Disordered" evidence="1">
    <location>
        <begin position="85"/>
        <end position="107"/>
    </location>
</feature>